<keyword evidence="8" id="KW-1185">Reference proteome</keyword>
<evidence type="ECO:0000256" key="3">
    <source>
        <dbReference type="ARBA" id="ARBA00023163"/>
    </source>
</evidence>
<dbReference type="PANTHER" id="PTHR30136:SF8">
    <property type="entry name" value="TRANSCRIPTIONAL REGULATORY PROTEIN"/>
    <property type="match status" value="1"/>
</dbReference>
<dbReference type="InterPro" id="IPR036388">
    <property type="entry name" value="WH-like_DNA-bd_sf"/>
</dbReference>
<dbReference type="GO" id="GO:0003700">
    <property type="term" value="F:DNA-binding transcription factor activity"/>
    <property type="evidence" value="ECO:0007669"/>
    <property type="project" value="TreeGrafter"/>
</dbReference>
<evidence type="ECO:0000313" key="7">
    <source>
        <dbReference type="EMBL" id="MCG5074342.1"/>
    </source>
</evidence>
<dbReference type="EMBL" id="JAKLJA010000008">
    <property type="protein sequence ID" value="MCG5074342.1"/>
    <property type="molecule type" value="Genomic_DNA"/>
</dbReference>
<gene>
    <name evidence="7" type="ORF">L5014_13380</name>
</gene>
<dbReference type="Proteomes" id="UP001139308">
    <property type="component" value="Unassembled WGS sequence"/>
</dbReference>
<protein>
    <submittedName>
        <fullName evidence="7">Helix-turn-helix domain-containing protein</fullName>
    </submittedName>
</protein>
<dbReference type="RefSeq" id="WP_238464209.1">
    <property type="nucleotide sequence ID" value="NZ_JAKLJA010000008.1"/>
</dbReference>
<evidence type="ECO:0000259" key="5">
    <source>
        <dbReference type="PROSITE" id="PS51077"/>
    </source>
</evidence>
<dbReference type="Pfam" id="PF09339">
    <property type="entry name" value="HTH_IclR"/>
    <property type="match status" value="1"/>
</dbReference>
<dbReference type="SMART" id="SM00346">
    <property type="entry name" value="HTH_ICLR"/>
    <property type="match status" value="1"/>
</dbReference>
<keyword evidence="1" id="KW-0805">Transcription regulation</keyword>
<evidence type="ECO:0000256" key="4">
    <source>
        <dbReference type="SAM" id="MobiDB-lite"/>
    </source>
</evidence>
<organism evidence="7 8">
    <name type="scientific">Paraburkholderia tagetis</name>
    <dbReference type="NCBI Taxonomy" id="2913261"/>
    <lineage>
        <taxon>Bacteria</taxon>
        <taxon>Pseudomonadati</taxon>
        <taxon>Pseudomonadota</taxon>
        <taxon>Betaproteobacteria</taxon>
        <taxon>Burkholderiales</taxon>
        <taxon>Burkholderiaceae</taxon>
        <taxon>Paraburkholderia</taxon>
    </lineage>
</organism>
<evidence type="ECO:0000256" key="1">
    <source>
        <dbReference type="ARBA" id="ARBA00023015"/>
    </source>
</evidence>
<dbReference type="SUPFAM" id="SSF55781">
    <property type="entry name" value="GAF domain-like"/>
    <property type="match status" value="2"/>
</dbReference>
<dbReference type="SUPFAM" id="SSF46785">
    <property type="entry name" value="Winged helix' DNA-binding domain"/>
    <property type="match status" value="1"/>
</dbReference>
<dbReference type="GO" id="GO:0003677">
    <property type="term" value="F:DNA binding"/>
    <property type="evidence" value="ECO:0007669"/>
    <property type="project" value="UniProtKB-KW"/>
</dbReference>
<dbReference type="GO" id="GO:0045892">
    <property type="term" value="P:negative regulation of DNA-templated transcription"/>
    <property type="evidence" value="ECO:0007669"/>
    <property type="project" value="TreeGrafter"/>
</dbReference>
<sequence>MKTPRNARAAEPPQPAASDADAGAGAGAGAGASAAKTQRGIQSVEVGARLLRVLADARVPLAPSDLAAGADIASSQAHAYLVSLTRLGLIKRDALSGRYEAGPLALRLGLLHLAQEPALREAVPRAAALAQAHNCSIALCIAGPQGPTIVRYEHASLPLHVNLHVGTVMSLPATSTGRVFCAFLDDDALRAMWRNQTAQPVWRGTADRGAAGAAGTTGTTGMTGTAAAGKAPSKPDDAAPELDAAFKATLDTIRARGFELGIDAPSPGVSSICVPVLKPGLDPGLDPGLKPAHDPRRALRLTLTAIGATGALDVRPAGALVRALREAAHEIAEAAFPASPASSASSASDSN</sequence>
<dbReference type="InterPro" id="IPR029016">
    <property type="entry name" value="GAF-like_dom_sf"/>
</dbReference>
<proteinExistence type="predicted"/>
<dbReference type="InterPro" id="IPR014757">
    <property type="entry name" value="Tscrpt_reg_IclR_C"/>
</dbReference>
<dbReference type="InterPro" id="IPR050707">
    <property type="entry name" value="HTH_MetabolicPath_Reg"/>
</dbReference>
<keyword evidence="3" id="KW-0804">Transcription</keyword>
<feature type="region of interest" description="Disordered" evidence="4">
    <location>
        <begin position="203"/>
        <end position="239"/>
    </location>
</feature>
<reference evidence="7" key="1">
    <citation type="submission" date="2022-01" db="EMBL/GenBank/DDBJ databases">
        <title>Genome sequence and assembly of Parabukholderia sp. RG36.</title>
        <authorList>
            <person name="Chhetri G."/>
        </authorList>
    </citation>
    <scope>NUCLEOTIDE SEQUENCE</scope>
    <source>
        <strain evidence="7">RG36</strain>
    </source>
</reference>
<dbReference type="InterPro" id="IPR005471">
    <property type="entry name" value="Tscrpt_reg_IclR_N"/>
</dbReference>
<feature type="domain" description="IclR-ED" evidence="6">
    <location>
        <begin position="104"/>
        <end position="337"/>
    </location>
</feature>
<dbReference type="Gene3D" id="1.10.10.10">
    <property type="entry name" value="Winged helix-like DNA-binding domain superfamily/Winged helix DNA-binding domain"/>
    <property type="match status" value="1"/>
</dbReference>
<comment type="caution">
    <text evidence="7">The sequence shown here is derived from an EMBL/GenBank/DDBJ whole genome shotgun (WGS) entry which is preliminary data.</text>
</comment>
<dbReference type="AlphaFoldDB" id="A0A9X1RR90"/>
<accession>A0A9X1RR90</accession>
<dbReference type="PROSITE" id="PS51077">
    <property type="entry name" value="HTH_ICLR"/>
    <property type="match status" value="1"/>
</dbReference>
<evidence type="ECO:0000259" key="6">
    <source>
        <dbReference type="PROSITE" id="PS51078"/>
    </source>
</evidence>
<evidence type="ECO:0000256" key="2">
    <source>
        <dbReference type="ARBA" id="ARBA00023125"/>
    </source>
</evidence>
<evidence type="ECO:0000313" key="8">
    <source>
        <dbReference type="Proteomes" id="UP001139308"/>
    </source>
</evidence>
<feature type="compositionally biased region" description="Low complexity" evidence="4">
    <location>
        <begin position="207"/>
        <end position="229"/>
    </location>
</feature>
<feature type="domain" description="HTH iclR-type" evidence="5">
    <location>
        <begin position="41"/>
        <end position="103"/>
    </location>
</feature>
<dbReference type="Gene3D" id="3.30.450.40">
    <property type="match status" value="1"/>
</dbReference>
<keyword evidence="2" id="KW-0238">DNA-binding</keyword>
<dbReference type="PANTHER" id="PTHR30136">
    <property type="entry name" value="HELIX-TURN-HELIX TRANSCRIPTIONAL REGULATOR, ICLR FAMILY"/>
    <property type="match status" value="1"/>
</dbReference>
<dbReference type="InterPro" id="IPR036390">
    <property type="entry name" value="WH_DNA-bd_sf"/>
</dbReference>
<feature type="region of interest" description="Disordered" evidence="4">
    <location>
        <begin position="1"/>
        <end position="31"/>
    </location>
</feature>
<dbReference type="PROSITE" id="PS51078">
    <property type="entry name" value="ICLR_ED"/>
    <property type="match status" value="1"/>
</dbReference>
<name>A0A9X1RR90_9BURK</name>